<name>X1MIZ5_9ZZZZ</name>
<dbReference type="AlphaFoldDB" id="X1MIZ5"/>
<evidence type="ECO:0000313" key="1">
    <source>
        <dbReference type="EMBL" id="GAI18011.1"/>
    </source>
</evidence>
<protein>
    <submittedName>
        <fullName evidence="1">Uncharacterized protein</fullName>
    </submittedName>
</protein>
<reference evidence="1" key="1">
    <citation type="journal article" date="2014" name="Front. Microbiol.">
        <title>High frequency of phylogenetically diverse reductive dehalogenase-homologous genes in deep subseafloor sedimentary metagenomes.</title>
        <authorList>
            <person name="Kawai M."/>
            <person name="Futagami T."/>
            <person name="Toyoda A."/>
            <person name="Takaki Y."/>
            <person name="Nishi S."/>
            <person name="Hori S."/>
            <person name="Arai W."/>
            <person name="Tsubouchi T."/>
            <person name="Morono Y."/>
            <person name="Uchiyama I."/>
            <person name="Ito T."/>
            <person name="Fujiyama A."/>
            <person name="Inagaki F."/>
            <person name="Takami H."/>
        </authorList>
    </citation>
    <scope>NUCLEOTIDE SEQUENCE</scope>
    <source>
        <strain evidence="1">Expedition CK06-06</strain>
    </source>
</reference>
<organism evidence="1">
    <name type="scientific">marine sediment metagenome</name>
    <dbReference type="NCBI Taxonomy" id="412755"/>
    <lineage>
        <taxon>unclassified sequences</taxon>
        <taxon>metagenomes</taxon>
        <taxon>ecological metagenomes</taxon>
    </lineage>
</organism>
<gene>
    <name evidence="1" type="ORF">S06H3_09887</name>
</gene>
<comment type="caution">
    <text evidence="1">The sequence shown here is derived from an EMBL/GenBank/DDBJ whole genome shotgun (WGS) entry which is preliminary data.</text>
</comment>
<accession>X1MIZ5</accession>
<sequence>VSKPHVPQKIMEEIAEKVNAEAVLIGMGNMGGLGKELVGYWENIGKPYDF</sequence>
<feature type="non-terminal residue" evidence="1">
    <location>
        <position position="1"/>
    </location>
</feature>
<proteinExistence type="predicted"/>
<dbReference type="EMBL" id="BARV01004455">
    <property type="protein sequence ID" value="GAI18011.1"/>
    <property type="molecule type" value="Genomic_DNA"/>
</dbReference>